<dbReference type="GO" id="GO:0016579">
    <property type="term" value="P:protein deubiquitination"/>
    <property type="evidence" value="ECO:0007669"/>
    <property type="project" value="InterPro"/>
</dbReference>
<dbReference type="InterPro" id="IPR038765">
    <property type="entry name" value="Papain-like_cys_pep_sf"/>
</dbReference>
<dbReference type="Proteomes" id="UP000812440">
    <property type="component" value="Chromosome 5"/>
</dbReference>
<evidence type="ECO:0000256" key="7">
    <source>
        <dbReference type="ARBA" id="ARBA00022833"/>
    </source>
</evidence>
<dbReference type="PANTHER" id="PTHR21301:SF11">
    <property type="entry name" value="GIY-YIG DOMAIN-CONTAINING PROTEIN"/>
    <property type="match status" value="1"/>
</dbReference>
<dbReference type="GO" id="GO:0004843">
    <property type="term" value="F:cysteine-type deubiquitinase activity"/>
    <property type="evidence" value="ECO:0007669"/>
    <property type="project" value="InterPro"/>
</dbReference>
<evidence type="ECO:0000256" key="9">
    <source>
        <dbReference type="SAM" id="MobiDB-lite"/>
    </source>
</evidence>
<dbReference type="InterPro" id="IPR001394">
    <property type="entry name" value="Peptidase_C19_UCH"/>
</dbReference>
<dbReference type="SUPFAM" id="SSF54001">
    <property type="entry name" value="Cysteine proteinases"/>
    <property type="match status" value="1"/>
</dbReference>
<keyword evidence="7" id="KW-0862">Zinc</keyword>
<keyword evidence="4" id="KW-0833">Ubl conjugation pathway</keyword>
<dbReference type="InterPro" id="IPR018200">
    <property type="entry name" value="USP_CS"/>
</dbReference>
<dbReference type="Pfam" id="PF00443">
    <property type="entry name" value="UCH"/>
    <property type="match status" value="1"/>
</dbReference>
<dbReference type="CDD" id="cd00304">
    <property type="entry name" value="RT_like"/>
    <property type="match status" value="1"/>
</dbReference>
<feature type="domain" description="USP" evidence="10">
    <location>
        <begin position="1"/>
        <end position="626"/>
    </location>
</feature>
<dbReference type="GO" id="GO:0006508">
    <property type="term" value="P:proteolysis"/>
    <property type="evidence" value="ECO:0007669"/>
    <property type="project" value="UniProtKB-KW"/>
</dbReference>
<feature type="region of interest" description="Disordered" evidence="9">
    <location>
        <begin position="304"/>
        <end position="330"/>
    </location>
</feature>
<evidence type="ECO:0000256" key="2">
    <source>
        <dbReference type="ARBA" id="ARBA00022723"/>
    </source>
</evidence>
<keyword evidence="3" id="KW-0863">Zinc-finger</keyword>
<keyword evidence="1" id="KW-0645">Protease</keyword>
<name>A0A8T2JHK1_9PIPI</name>
<keyword evidence="5" id="KW-0378">Hydrolase</keyword>
<dbReference type="EMBL" id="JAACNH010000004">
    <property type="protein sequence ID" value="KAG8444735.1"/>
    <property type="molecule type" value="Genomic_DNA"/>
</dbReference>
<protein>
    <recommendedName>
        <fullName evidence="10">USP domain-containing protein</fullName>
    </recommendedName>
</protein>
<evidence type="ECO:0000313" key="12">
    <source>
        <dbReference type="Proteomes" id="UP000812440"/>
    </source>
</evidence>
<proteinExistence type="predicted"/>
<keyword evidence="2" id="KW-0479">Metal-binding</keyword>
<reference evidence="11" key="1">
    <citation type="thesis" date="2020" institute="ProQuest LLC" country="789 East Eisenhower Parkway, Ann Arbor, MI, USA">
        <title>Comparative Genomics and Chromosome Evolution.</title>
        <authorList>
            <person name="Mudd A.B."/>
        </authorList>
    </citation>
    <scope>NUCLEOTIDE SEQUENCE</scope>
    <source>
        <strain evidence="11">Female2</strain>
        <tissue evidence="11">Blood</tissue>
    </source>
</reference>
<evidence type="ECO:0000256" key="5">
    <source>
        <dbReference type="ARBA" id="ARBA00022801"/>
    </source>
</evidence>
<dbReference type="CDD" id="cd02667">
    <property type="entry name" value="Peptidase_C19K"/>
    <property type="match status" value="1"/>
</dbReference>
<feature type="compositionally biased region" description="Acidic residues" evidence="9">
    <location>
        <begin position="321"/>
        <end position="330"/>
    </location>
</feature>
<dbReference type="InterPro" id="IPR000477">
    <property type="entry name" value="RT_dom"/>
</dbReference>
<keyword evidence="6" id="KW-0788">Thiol protease</keyword>
<dbReference type="Gene3D" id="3.90.70.10">
    <property type="entry name" value="Cysteine proteinases"/>
    <property type="match status" value="2"/>
</dbReference>
<evidence type="ECO:0000259" key="10">
    <source>
        <dbReference type="PROSITE" id="PS50235"/>
    </source>
</evidence>
<keyword evidence="8" id="KW-0539">Nucleus</keyword>
<comment type="caution">
    <text evidence="11">The sequence shown here is derived from an EMBL/GenBank/DDBJ whole genome shotgun (WGS) entry which is preliminary data.</text>
</comment>
<keyword evidence="12" id="KW-1185">Reference proteome</keyword>
<evidence type="ECO:0000256" key="3">
    <source>
        <dbReference type="ARBA" id="ARBA00022771"/>
    </source>
</evidence>
<dbReference type="GO" id="GO:0008270">
    <property type="term" value="F:zinc ion binding"/>
    <property type="evidence" value="ECO:0007669"/>
    <property type="project" value="UniProtKB-KW"/>
</dbReference>
<dbReference type="AlphaFoldDB" id="A0A8T2JHK1"/>
<evidence type="ECO:0000256" key="8">
    <source>
        <dbReference type="ARBA" id="ARBA00023242"/>
    </source>
</evidence>
<dbReference type="FunFam" id="3.90.70.10:FF:000102">
    <property type="entry name" value="Ubiquitinyl hydrolase 1"/>
    <property type="match status" value="1"/>
</dbReference>
<dbReference type="Pfam" id="PF00078">
    <property type="entry name" value="RVT_1"/>
    <property type="match status" value="1"/>
</dbReference>
<evidence type="ECO:0000256" key="6">
    <source>
        <dbReference type="ARBA" id="ARBA00022807"/>
    </source>
</evidence>
<sequence length="627" mass="71280">MCSLLDLCLNTTYSKYREKFYMQKHGCAMGSPVSPIVANLYMEEVEKQALNTFKGIAPSHWFRYVDDTWVKIHQKEVQAFTEHINVVDQNIKFTREEVQNNKLAFLDCLVEVKENGKLEVEVYRKPTHTDQYLSAFWKLFHSAYHFINNVFLFCTAYGKEGVKMNLIDRIFVGELTSTVMCEKCENISTVREAFIDLSLPIIEERVPKPAFFGRASKSKGIQEEDITDCTCNYNQQLRIQKKHTPTKDKNPLTQEQKLAKKCIADMNNESFLQENRNTADSDVQKNTIPVQESNALLRNFNIVSQSDASEKDDTSQVESSGDADSEASEYENAEIQEANKRKIQVSEVVSSYNENVGVDICQHDNGHDCDNDAVVGTLSKLNINVSVENTESLKTDQLLGIKNTWTSPLKKCMLPQNPLAAFQTLSQGYITRPKECSVQSCLYQFTSVELLMGNNKLLCENCAQIQQKNIKKSNSAEKRQESVYTNARKQLLISAAPANLILHLKRFYQNGLTLRKINRHVDFPLILDLAPFCSANCKNVLKEKSVLYSLYGIVEHSGSMRGGHYAAYVKIRTPFRKLIENNNNSSGITESLGSSQWVYVSDTHVQMVSESRVLTAQAYILFYEKLC</sequence>
<dbReference type="PROSITE" id="PS50235">
    <property type="entry name" value="USP_3"/>
    <property type="match status" value="1"/>
</dbReference>
<dbReference type="PROSITE" id="PS00973">
    <property type="entry name" value="USP_2"/>
    <property type="match status" value="1"/>
</dbReference>
<evidence type="ECO:0000256" key="1">
    <source>
        <dbReference type="ARBA" id="ARBA00022670"/>
    </source>
</evidence>
<gene>
    <name evidence="11" type="ORF">GDO86_009779</name>
</gene>
<evidence type="ECO:0000256" key="4">
    <source>
        <dbReference type="ARBA" id="ARBA00022786"/>
    </source>
</evidence>
<organism evidence="11 12">
    <name type="scientific">Hymenochirus boettgeri</name>
    <name type="common">Congo dwarf clawed frog</name>
    <dbReference type="NCBI Taxonomy" id="247094"/>
    <lineage>
        <taxon>Eukaryota</taxon>
        <taxon>Metazoa</taxon>
        <taxon>Chordata</taxon>
        <taxon>Craniata</taxon>
        <taxon>Vertebrata</taxon>
        <taxon>Euteleostomi</taxon>
        <taxon>Amphibia</taxon>
        <taxon>Batrachia</taxon>
        <taxon>Anura</taxon>
        <taxon>Pipoidea</taxon>
        <taxon>Pipidae</taxon>
        <taxon>Pipinae</taxon>
        <taxon>Hymenochirus</taxon>
    </lineage>
</organism>
<dbReference type="OrthoDB" id="2020758at2759"/>
<dbReference type="PANTHER" id="PTHR21301">
    <property type="entry name" value="REVERSE TRANSCRIPTASE"/>
    <property type="match status" value="1"/>
</dbReference>
<evidence type="ECO:0000313" key="11">
    <source>
        <dbReference type="EMBL" id="KAG8444735.1"/>
    </source>
</evidence>
<dbReference type="InterPro" id="IPR028889">
    <property type="entry name" value="USP"/>
</dbReference>
<accession>A0A8T2JHK1</accession>